<reference evidence="2" key="1">
    <citation type="journal article" date="2013" name="Nat. Genet.">
        <title>The draft genomes of soft-shell turtle and green sea turtle yield insights into the development and evolution of the turtle-specific body plan.</title>
        <authorList>
            <person name="Wang Z."/>
            <person name="Pascual-Anaya J."/>
            <person name="Zadissa A."/>
            <person name="Li W."/>
            <person name="Niimura Y."/>
            <person name="Huang Z."/>
            <person name="Li C."/>
            <person name="White S."/>
            <person name="Xiong Z."/>
            <person name="Fang D."/>
            <person name="Wang B."/>
            <person name="Ming Y."/>
            <person name="Chen Y."/>
            <person name="Zheng Y."/>
            <person name="Kuraku S."/>
            <person name="Pignatelli M."/>
            <person name="Herrero J."/>
            <person name="Beal K."/>
            <person name="Nozawa M."/>
            <person name="Li Q."/>
            <person name="Wang J."/>
            <person name="Zhang H."/>
            <person name="Yu L."/>
            <person name="Shigenobu S."/>
            <person name="Wang J."/>
            <person name="Liu J."/>
            <person name="Flicek P."/>
            <person name="Searle S."/>
            <person name="Wang J."/>
            <person name="Kuratani S."/>
            <person name="Yin Y."/>
            <person name="Aken B."/>
            <person name="Zhang G."/>
            <person name="Irie N."/>
        </authorList>
    </citation>
    <scope>NUCLEOTIDE SEQUENCE [LARGE SCALE GENOMIC DNA]</scope>
</reference>
<dbReference type="Proteomes" id="UP000031443">
    <property type="component" value="Unassembled WGS sequence"/>
</dbReference>
<sequence length="273" mass="29680">MGTVKGNTSPCSVAGNITNSVSGMSGQFTSVPCWADRNSHWLWFAVPGQWGLWEVMASKSLGLHRFPQPPLAWNSELQPVLQLAQPADAAGMVAIRWQLCHCCNSGNSVATVWGGKIGRAAPAQKTLLMEYSPNVDRGCNCKSAKRVCLRRQAMTATEAAVVVTQGMEEPMKMTGCGSCGMYAILEQGKPLAGRTGLFTYRLCQGMYWPPLPAAPIGLGSRDRPTLLTRQTRYRLLISPNCFGFLRFSSVQGCDFKMCYVGSLDIALDASSLW</sequence>
<evidence type="ECO:0000313" key="1">
    <source>
        <dbReference type="EMBL" id="EMP25005.1"/>
    </source>
</evidence>
<organism evidence="1 2">
    <name type="scientific">Chelonia mydas</name>
    <name type="common">Green sea-turtle</name>
    <name type="synonym">Chelonia agassizi</name>
    <dbReference type="NCBI Taxonomy" id="8469"/>
    <lineage>
        <taxon>Eukaryota</taxon>
        <taxon>Metazoa</taxon>
        <taxon>Chordata</taxon>
        <taxon>Craniata</taxon>
        <taxon>Vertebrata</taxon>
        <taxon>Euteleostomi</taxon>
        <taxon>Archelosauria</taxon>
        <taxon>Testudinata</taxon>
        <taxon>Testudines</taxon>
        <taxon>Cryptodira</taxon>
        <taxon>Durocryptodira</taxon>
        <taxon>Americhelydia</taxon>
        <taxon>Chelonioidea</taxon>
        <taxon>Cheloniidae</taxon>
        <taxon>Chelonia</taxon>
    </lineage>
</organism>
<dbReference type="AlphaFoldDB" id="M7AQB8"/>
<proteinExistence type="predicted"/>
<protein>
    <submittedName>
        <fullName evidence="1">Uncharacterized protein</fullName>
    </submittedName>
</protein>
<evidence type="ECO:0000313" key="2">
    <source>
        <dbReference type="Proteomes" id="UP000031443"/>
    </source>
</evidence>
<accession>M7AQB8</accession>
<dbReference type="EMBL" id="KB595324">
    <property type="protein sequence ID" value="EMP25005.1"/>
    <property type="molecule type" value="Genomic_DNA"/>
</dbReference>
<keyword evidence="2" id="KW-1185">Reference proteome</keyword>
<name>M7AQB8_CHEMY</name>
<gene>
    <name evidence="1" type="ORF">UY3_17901</name>
</gene>